<protein>
    <submittedName>
        <fullName evidence="2">Flavin-containing monooxygenase</fullName>
        <ecNumber evidence="2">1.14.13.-</ecNumber>
    </submittedName>
</protein>
<name>A0ABV6E2D9_9ACTN</name>
<comment type="caution">
    <text evidence="2">The sequence shown here is derived from an EMBL/GenBank/DDBJ whole genome shotgun (WGS) entry which is preliminary data.</text>
</comment>
<feature type="domain" description="FAD/NAD(P)-binding" evidence="1">
    <location>
        <begin position="135"/>
        <end position="339"/>
    </location>
</feature>
<organism evidence="2 3">
    <name type="scientific">Nocardioides zeicaulis</name>
    <dbReference type="NCBI Taxonomy" id="1776857"/>
    <lineage>
        <taxon>Bacteria</taxon>
        <taxon>Bacillati</taxon>
        <taxon>Actinomycetota</taxon>
        <taxon>Actinomycetes</taxon>
        <taxon>Propionibacteriales</taxon>
        <taxon>Nocardioidaceae</taxon>
        <taxon>Nocardioides</taxon>
    </lineage>
</organism>
<dbReference type="PRINTS" id="PR00419">
    <property type="entry name" value="ADXRDTASE"/>
</dbReference>
<keyword evidence="2" id="KW-0560">Oxidoreductase</keyword>
<dbReference type="RefSeq" id="WP_378518916.1">
    <property type="nucleotide sequence ID" value="NZ_CBCSDI010000008.1"/>
</dbReference>
<dbReference type="EC" id="1.14.13.-" evidence="2"/>
<dbReference type="EMBL" id="JBHLXH010000001">
    <property type="protein sequence ID" value="MFC0223160.1"/>
    <property type="molecule type" value="Genomic_DNA"/>
</dbReference>
<keyword evidence="3" id="KW-1185">Reference proteome</keyword>
<dbReference type="SUPFAM" id="SSF51905">
    <property type="entry name" value="FAD/NAD(P)-binding domain"/>
    <property type="match status" value="2"/>
</dbReference>
<evidence type="ECO:0000259" key="1">
    <source>
        <dbReference type="Pfam" id="PF07992"/>
    </source>
</evidence>
<dbReference type="PANTHER" id="PTHR42877">
    <property type="entry name" value="L-ORNITHINE N(5)-MONOOXYGENASE-RELATED"/>
    <property type="match status" value="1"/>
</dbReference>
<reference evidence="2 3" key="1">
    <citation type="submission" date="2024-09" db="EMBL/GenBank/DDBJ databases">
        <authorList>
            <person name="Sun Q."/>
            <person name="Mori K."/>
        </authorList>
    </citation>
    <scope>NUCLEOTIDE SEQUENCE [LARGE SCALE GENOMIC DNA]</scope>
    <source>
        <strain evidence="2 3">CCM 8654</strain>
    </source>
</reference>
<accession>A0ABV6E2D9</accession>
<dbReference type="Gene3D" id="3.50.50.60">
    <property type="entry name" value="FAD/NAD(P)-binding domain"/>
    <property type="match status" value="3"/>
</dbReference>
<evidence type="ECO:0000313" key="3">
    <source>
        <dbReference type="Proteomes" id="UP001589698"/>
    </source>
</evidence>
<dbReference type="InterPro" id="IPR051209">
    <property type="entry name" value="FAD-bind_Monooxygenase_sf"/>
</dbReference>
<dbReference type="Proteomes" id="UP001589698">
    <property type="component" value="Unassembled WGS sequence"/>
</dbReference>
<dbReference type="InterPro" id="IPR023753">
    <property type="entry name" value="FAD/NAD-binding_dom"/>
</dbReference>
<keyword evidence="2" id="KW-0503">Monooxygenase</keyword>
<dbReference type="InterPro" id="IPR036188">
    <property type="entry name" value="FAD/NAD-bd_sf"/>
</dbReference>
<dbReference type="Pfam" id="PF07992">
    <property type="entry name" value="Pyr_redox_2"/>
    <property type="match status" value="1"/>
</dbReference>
<proteinExistence type="predicted"/>
<sequence length="633" mass="71263">MSSPERDLEQIEAAVAQANPSVLRMAIYQATHDPELAAMEVNQEPRRGGAFHSPIVDPRHDATIRRKAVELLCQGHGDDELVVPSDDDLRSMMRMMTDVEPDDVAFRHGREELAFDPFPREASWHGEKPEIPEGFRVAIIGAGPSGIASAVQLERLGIPYDVYEREAAAGGTWQVNSYPEARVDTSSFLYQFKFIKNYPWSEYFAAANEVKKYVQHTADLFGVTPHVQFSSSLEGAEFDDETKTWVLTLVSPNGAERQARANVIISAAGQFSTPRLPDIPGVEDFQGDFFHTTAWDHSFDPTGKTVAVIGNGSTGVQLTPWLAEHAEHLYVLQRTPQWIAPMEGYRAVITPEIRWLFDHVPGYWNWYCFHTQVTTNGMQLAQEYDREWQARGGLISERNDGLRAALTAYIQEKLAARPDLVAKVTPDYAPLARRLVVDSGWYDALLRPDVDLVAEGIDHIEADAIVTRDGRRLEVDAIVFASGFDVSKYLYPTEYVGSHGASLQELWAKDGPRAYLGMTLPGFPNLFVFYGPNAQPRSGAFVTWSEIWSRYAAQGVVHLLEQGARSFELRREVFDDYQDEVDAAHADLIWLGEAPADKNYYVMDGRQIVHWPFRNEDYYDRVSAFDPSVYDIS</sequence>
<dbReference type="GO" id="GO:0004497">
    <property type="term" value="F:monooxygenase activity"/>
    <property type="evidence" value="ECO:0007669"/>
    <property type="project" value="UniProtKB-KW"/>
</dbReference>
<dbReference type="PANTHER" id="PTHR42877:SF4">
    <property type="entry name" value="FAD_NAD(P)-BINDING DOMAIN-CONTAINING PROTEIN-RELATED"/>
    <property type="match status" value="1"/>
</dbReference>
<gene>
    <name evidence="2" type="ORF">ACFFJG_11775</name>
</gene>
<evidence type="ECO:0000313" key="2">
    <source>
        <dbReference type="EMBL" id="MFC0223160.1"/>
    </source>
</evidence>